<keyword evidence="3" id="KW-1185">Reference proteome</keyword>
<protein>
    <submittedName>
        <fullName evidence="2">Uncharacterized protein</fullName>
    </submittedName>
</protein>
<evidence type="ECO:0000313" key="3">
    <source>
        <dbReference type="Proteomes" id="UP000298663"/>
    </source>
</evidence>
<evidence type="ECO:0000256" key="1">
    <source>
        <dbReference type="SAM" id="MobiDB-lite"/>
    </source>
</evidence>
<organism evidence="2 3">
    <name type="scientific">Steinernema carpocapsae</name>
    <name type="common">Entomopathogenic nematode</name>
    <dbReference type="NCBI Taxonomy" id="34508"/>
    <lineage>
        <taxon>Eukaryota</taxon>
        <taxon>Metazoa</taxon>
        <taxon>Ecdysozoa</taxon>
        <taxon>Nematoda</taxon>
        <taxon>Chromadorea</taxon>
        <taxon>Rhabditida</taxon>
        <taxon>Tylenchina</taxon>
        <taxon>Panagrolaimomorpha</taxon>
        <taxon>Strongyloidoidea</taxon>
        <taxon>Steinernematidae</taxon>
        <taxon>Steinernema</taxon>
    </lineage>
</organism>
<dbReference type="EMBL" id="AZBU02000008">
    <property type="protein sequence ID" value="TKR67925.1"/>
    <property type="molecule type" value="Genomic_DNA"/>
</dbReference>
<feature type="compositionally biased region" description="Low complexity" evidence="1">
    <location>
        <begin position="40"/>
        <end position="49"/>
    </location>
</feature>
<reference evidence="2 3" key="2">
    <citation type="journal article" date="2019" name="G3 (Bethesda)">
        <title>Hybrid Assembly of the Genome of the Entomopathogenic Nematode Steinernema carpocapsae Identifies the X-Chromosome.</title>
        <authorList>
            <person name="Serra L."/>
            <person name="Macchietto M."/>
            <person name="Macias-Munoz A."/>
            <person name="McGill C.J."/>
            <person name="Rodriguez I.M."/>
            <person name="Rodriguez B."/>
            <person name="Murad R."/>
            <person name="Mortazavi A."/>
        </authorList>
    </citation>
    <scope>NUCLEOTIDE SEQUENCE [LARGE SCALE GENOMIC DNA]</scope>
    <source>
        <strain evidence="2 3">ALL</strain>
    </source>
</reference>
<dbReference type="Proteomes" id="UP000298663">
    <property type="component" value="Unassembled WGS sequence"/>
</dbReference>
<feature type="compositionally biased region" description="Polar residues" evidence="1">
    <location>
        <begin position="24"/>
        <end position="38"/>
    </location>
</feature>
<proteinExistence type="predicted"/>
<name>A0A4V5ZZK1_STECR</name>
<sequence>MAASISSSVVNSSPSTPSKSVEPQTRSTTLRPLNTDSNVHSRGSGSSSTHKGKKKKKKKRAKDPQDFELWRAEDKEYYTAVTHALRHWKAARRQCRYIRTSIGRWEAFRILMASNESLNCGLIRFMF</sequence>
<evidence type="ECO:0000313" key="2">
    <source>
        <dbReference type="EMBL" id="TKR67925.1"/>
    </source>
</evidence>
<feature type="region of interest" description="Disordered" evidence="1">
    <location>
        <begin position="1"/>
        <end position="65"/>
    </location>
</feature>
<feature type="compositionally biased region" description="Low complexity" evidence="1">
    <location>
        <begin position="1"/>
        <end position="23"/>
    </location>
</feature>
<dbReference type="OrthoDB" id="5842416at2759"/>
<feature type="compositionally biased region" description="Basic residues" evidence="1">
    <location>
        <begin position="50"/>
        <end position="61"/>
    </location>
</feature>
<reference evidence="2 3" key="1">
    <citation type="journal article" date="2015" name="Genome Biol.">
        <title>Comparative genomics of Steinernema reveals deeply conserved gene regulatory networks.</title>
        <authorList>
            <person name="Dillman A.R."/>
            <person name="Macchietto M."/>
            <person name="Porter C.F."/>
            <person name="Rogers A."/>
            <person name="Williams B."/>
            <person name="Antoshechkin I."/>
            <person name="Lee M.M."/>
            <person name="Goodwin Z."/>
            <person name="Lu X."/>
            <person name="Lewis E.E."/>
            <person name="Goodrich-Blair H."/>
            <person name="Stock S.P."/>
            <person name="Adams B.J."/>
            <person name="Sternberg P.W."/>
            <person name="Mortazavi A."/>
        </authorList>
    </citation>
    <scope>NUCLEOTIDE SEQUENCE [LARGE SCALE GENOMIC DNA]</scope>
    <source>
        <strain evidence="2 3">ALL</strain>
    </source>
</reference>
<dbReference type="AlphaFoldDB" id="A0A4V5ZZK1"/>
<gene>
    <name evidence="2" type="ORF">L596_023997</name>
</gene>
<accession>A0A4V5ZZK1</accession>
<comment type="caution">
    <text evidence="2">The sequence shown here is derived from an EMBL/GenBank/DDBJ whole genome shotgun (WGS) entry which is preliminary data.</text>
</comment>